<organism evidence="3 4">
    <name type="scientific">Candidatus Falkowbacteria bacterium CG11_big_fil_rev_8_21_14_0_20_39_10</name>
    <dbReference type="NCBI Taxonomy" id="1974570"/>
    <lineage>
        <taxon>Bacteria</taxon>
        <taxon>Candidatus Falkowiibacteriota</taxon>
    </lineage>
</organism>
<dbReference type="InterPro" id="IPR000086">
    <property type="entry name" value="NUDIX_hydrolase_dom"/>
</dbReference>
<evidence type="ECO:0000259" key="2">
    <source>
        <dbReference type="PROSITE" id="PS51462"/>
    </source>
</evidence>
<reference evidence="3 4" key="1">
    <citation type="submission" date="2017-09" db="EMBL/GenBank/DDBJ databases">
        <title>Depth-based differentiation of microbial function through sediment-hosted aquifers and enrichment of novel symbionts in the deep terrestrial subsurface.</title>
        <authorList>
            <person name="Probst A.J."/>
            <person name="Ladd B."/>
            <person name="Jarett J.K."/>
            <person name="Geller-Mcgrath D.E."/>
            <person name="Sieber C.M."/>
            <person name="Emerson J.B."/>
            <person name="Anantharaman K."/>
            <person name="Thomas B.C."/>
            <person name="Malmstrom R."/>
            <person name="Stieglmeier M."/>
            <person name="Klingl A."/>
            <person name="Woyke T."/>
            <person name="Ryan C.M."/>
            <person name="Banfield J.F."/>
        </authorList>
    </citation>
    <scope>NUCLEOTIDE SEQUENCE [LARGE SCALE GENOMIC DNA]</scope>
    <source>
        <strain evidence="3">CG11_big_fil_rev_8_21_14_0_20_39_10</strain>
    </source>
</reference>
<keyword evidence="1 3" id="KW-0378">Hydrolase</keyword>
<dbReference type="PROSITE" id="PS51462">
    <property type="entry name" value="NUDIX"/>
    <property type="match status" value="1"/>
</dbReference>
<evidence type="ECO:0000313" key="4">
    <source>
        <dbReference type="Proteomes" id="UP000230869"/>
    </source>
</evidence>
<dbReference type="Pfam" id="PF00293">
    <property type="entry name" value="NUDIX"/>
    <property type="match status" value="1"/>
</dbReference>
<dbReference type="InterPro" id="IPR020084">
    <property type="entry name" value="NUDIX_hydrolase_CS"/>
</dbReference>
<dbReference type="Proteomes" id="UP000230869">
    <property type="component" value="Unassembled WGS sequence"/>
</dbReference>
<protein>
    <submittedName>
        <fullName evidence="3">NUDIX hydrolase</fullName>
    </submittedName>
</protein>
<dbReference type="InterPro" id="IPR015797">
    <property type="entry name" value="NUDIX_hydrolase-like_dom_sf"/>
</dbReference>
<dbReference type="GO" id="GO:0016787">
    <property type="term" value="F:hydrolase activity"/>
    <property type="evidence" value="ECO:0007669"/>
    <property type="project" value="UniProtKB-KW"/>
</dbReference>
<feature type="domain" description="Nudix hydrolase" evidence="2">
    <location>
        <begin position="4"/>
        <end position="144"/>
    </location>
</feature>
<dbReference type="PROSITE" id="PS00893">
    <property type="entry name" value="NUDIX_BOX"/>
    <property type="match status" value="1"/>
</dbReference>
<name>A0A2M6K9H5_9BACT</name>
<gene>
    <name evidence="3" type="ORF">COV49_02010</name>
</gene>
<dbReference type="Gene3D" id="3.90.79.10">
    <property type="entry name" value="Nucleoside Triphosphate Pyrophosphohydrolase"/>
    <property type="match status" value="1"/>
</dbReference>
<sequence>MAVIKHFTVTVLVVYKNKVLLHRHKKLGIWIPVGGHIEENELPEETVVREAREEAGLEIKLYNPDQDNLGCYNKGELLIKPVHIELHKIKEDHFHINLVYYGRTGSDEIKPSEQAKEDFKWFSRQKLSDKKIAESVKFVCEEALEILGD</sequence>
<accession>A0A2M6K9H5</accession>
<dbReference type="PANTHER" id="PTHR43736">
    <property type="entry name" value="ADP-RIBOSE PYROPHOSPHATASE"/>
    <property type="match status" value="1"/>
</dbReference>
<dbReference type="CDD" id="cd03674">
    <property type="entry name" value="NUDIX_Hydrolase"/>
    <property type="match status" value="1"/>
</dbReference>
<proteinExistence type="predicted"/>
<evidence type="ECO:0000313" key="3">
    <source>
        <dbReference type="EMBL" id="PIR13518.1"/>
    </source>
</evidence>
<comment type="caution">
    <text evidence="3">The sequence shown here is derived from an EMBL/GenBank/DDBJ whole genome shotgun (WGS) entry which is preliminary data.</text>
</comment>
<evidence type="ECO:0000256" key="1">
    <source>
        <dbReference type="ARBA" id="ARBA00022801"/>
    </source>
</evidence>
<dbReference type="SUPFAM" id="SSF55811">
    <property type="entry name" value="Nudix"/>
    <property type="match status" value="1"/>
</dbReference>
<dbReference type="AlphaFoldDB" id="A0A2M6K9H5"/>
<dbReference type="EMBL" id="PCWW01000033">
    <property type="protein sequence ID" value="PIR13518.1"/>
    <property type="molecule type" value="Genomic_DNA"/>
</dbReference>
<dbReference type="PANTHER" id="PTHR43736:SF1">
    <property type="entry name" value="DIHYDRONEOPTERIN TRIPHOSPHATE DIPHOSPHATASE"/>
    <property type="match status" value="1"/>
</dbReference>